<dbReference type="EMBL" id="JACHJP010000015">
    <property type="protein sequence ID" value="MBB4920660.1"/>
    <property type="molecule type" value="Genomic_DNA"/>
</dbReference>
<feature type="compositionally biased region" description="Basic and acidic residues" evidence="1">
    <location>
        <begin position="23"/>
        <end position="41"/>
    </location>
</feature>
<evidence type="ECO:0000256" key="1">
    <source>
        <dbReference type="SAM" id="MobiDB-lite"/>
    </source>
</evidence>
<dbReference type="Proteomes" id="UP000552644">
    <property type="component" value="Unassembled WGS sequence"/>
</dbReference>
<comment type="caution">
    <text evidence="2">The sequence shown here is derived from an EMBL/GenBank/DDBJ whole genome shotgun (WGS) entry which is preliminary data.</text>
</comment>
<feature type="region of interest" description="Disordered" evidence="1">
    <location>
        <begin position="1"/>
        <end position="41"/>
    </location>
</feature>
<dbReference type="AlphaFoldDB" id="A0A7W7QVV6"/>
<evidence type="ECO:0000313" key="2">
    <source>
        <dbReference type="EMBL" id="MBB4920660.1"/>
    </source>
</evidence>
<protein>
    <submittedName>
        <fullName evidence="2">Uncharacterized protein</fullName>
    </submittedName>
</protein>
<dbReference type="RefSeq" id="WP_281401718.1">
    <property type="nucleotide sequence ID" value="NZ_JACHJP010000015.1"/>
</dbReference>
<reference evidence="2 3" key="1">
    <citation type="submission" date="2020-08" db="EMBL/GenBank/DDBJ databases">
        <title>Genomic Encyclopedia of Type Strains, Phase III (KMG-III): the genomes of soil and plant-associated and newly described type strains.</title>
        <authorList>
            <person name="Whitman W."/>
        </authorList>
    </citation>
    <scope>NUCLEOTIDE SEQUENCE [LARGE SCALE GENOMIC DNA]</scope>
    <source>
        <strain evidence="2 3">CECT 8840</strain>
    </source>
</reference>
<proteinExistence type="predicted"/>
<evidence type="ECO:0000313" key="3">
    <source>
        <dbReference type="Proteomes" id="UP000552644"/>
    </source>
</evidence>
<feature type="compositionally biased region" description="Basic and acidic residues" evidence="1">
    <location>
        <begin position="1"/>
        <end position="14"/>
    </location>
</feature>
<name>A0A7W7QVV6_9ACTN</name>
<organism evidence="2 3">
    <name type="scientific">Streptosporangium saharense</name>
    <dbReference type="NCBI Taxonomy" id="1706840"/>
    <lineage>
        <taxon>Bacteria</taxon>
        <taxon>Bacillati</taxon>
        <taxon>Actinomycetota</taxon>
        <taxon>Actinomycetes</taxon>
        <taxon>Streptosporangiales</taxon>
        <taxon>Streptosporangiaceae</taxon>
        <taxon>Streptosporangium</taxon>
    </lineage>
</organism>
<keyword evidence="3" id="KW-1185">Reference proteome</keyword>
<accession>A0A7W7QVV6</accession>
<sequence>MGKHEGKPVEEKDFVPSLTRQQADPRTRPGKHEKPEQEQEQ</sequence>
<gene>
    <name evidence="2" type="ORF">FHS44_007811</name>
</gene>